<organism evidence="1 2">
    <name type="scientific">Nesidiocoris tenuis</name>
    <dbReference type="NCBI Taxonomy" id="355587"/>
    <lineage>
        <taxon>Eukaryota</taxon>
        <taxon>Metazoa</taxon>
        <taxon>Ecdysozoa</taxon>
        <taxon>Arthropoda</taxon>
        <taxon>Hexapoda</taxon>
        <taxon>Insecta</taxon>
        <taxon>Pterygota</taxon>
        <taxon>Neoptera</taxon>
        <taxon>Paraneoptera</taxon>
        <taxon>Hemiptera</taxon>
        <taxon>Heteroptera</taxon>
        <taxon>Panheteroptera</taxon>
        <taxon>Cimicomorpha</taxon>
        <taxon>Miridae</taxon>
        <taxon>Dicyphina</taxon>
        <taxon>Nesidiocoris</taxon>
    </lineage>
</organism>
<dbReference type="Proteomes" id="UP001307889">
    <property type="component" value="Chromosome 13"/>
</dbReference>
<protein>
    <submittedName>
        <fullName evidence="1">Uncharacterized protein</fullName>
    </submittedName>
</protein>
<evidence type="ECO:0000313" key="2">
    <source>
        <dbReference type="Proteomes" id="UP001307889"/>
    </source>
</evidence>
<proteinExistence type="predicted"/>
<accession>A0ABN7BCG9</accession>
<dbReference type="EMBL" id="AP028921">
    <property type="protein sequence ID" value="BET02004.1"/>
    <property type="molecule type" value="Genomic_DNA"/>
</dbReference>
<name>A0ABN7BCG9_9HEMI</name>
<gene>
    <name evidence="1" type="ORF">NTJ_14822</name>
</gene>
<evidence type="ECO:0000313" key="1">
    <source>
        <dbReference type="EMBL" id="BET02004.1"/>
    </source>
</evidence>
<keyword evidence="2" id="KW-1185">Reference proteome</keyword>
<sequence>MRARTNNNRVSGCNVCRMLGVVVCNKRIQIVIDWRLRPNALPDFEIQERNDSDEMVNQTRIASKIERRLTFDNILQSSF</sequence>
<reference evidence="1 2" key="1">
    <citation type="submission" date="2023-09" db="EMBL/GenBank/DDBJ databases">
        <title>Nesidiocoris tenuis whole genome shotgun sequence.</title>
        <authorList>
            <person name="Shibata T."/>
            <person name="Shimoda M."/>
            <person name="Kobayashi T."/>
            <person name="Uehara T."/>
        </authorList>
    </citation>
    <scope>NUCLEOTIDE SEQUENCE [LARGE SCALE GENOMIC DNA]</scope>
    <source>
        <strain evidence="1 2">Japan</strain>
    </source>
</reference>